<evidence type="ECO:0000313" key="3">
    <source>
        <dbReference type="Proteomes" id="UP000294824"/>
    </source>
</evidence>
<dbReference type="AlphaFoldDB" id="A0A4R8MGG1"/>
<dbReference type="InterPro" id="IPR050904">
    <property type="entry name" value="Adhesion/Biosynth-related"/>
</dbReference>
<dbReference type="SMART" id="SM00554">
    <property type="entry name" value="FAS1"/>
    <property type="match status" value="2"/>
</dbReference>
<feature type="domain" description="FAS1" evidence="1">
    <location>
        <begin position="183"/>
        <end position="331"/>
    </location>
</feature>
<dbReference type="PANTHER" id="PTHR10900">
    <property type="entry name" value="PERIOSTIN-RELATED"/>
    <property type="match status" value="1"/>
</dbReference>
<dbReference type="PROSITE" id="PS51257">
    <property type="entry name" value="PROKAR_LIPOPROTEIN"/>
    <property type="match status" value="1"/>
</dbReference>
<sequence>MKTLSYLKKISLIALATFVISSCEEDGITQIKNDDAINTEELNIIEILSADPNFSSFVAFLEEANLTTVLAADGKKTILAPTNDAFENYIDDNDFLSFEDIPDTALTELLLNHVIPDSSYTTTGLKALRTGYDKTLATGPNNTNVSIFFNGISGLAFNGVPVTGNQINAKNGTIHVVNGVVPPATLAVLIGSNPSFSGLVDAIIHVEDLGSPTLQPSYSEVLNNQTELGPFTVFAPLGSAFNALKKSLGVQNIEDIPTETVDAVLLRHIVNGITPINGFVDGEITTLDEGTITVNMAGLTLTDKDGTGRILPAISDLQATNGILHVVNRVIGETTKE</sequence>
<dbReference type="PANTHER" id="PTHR10900:SF77">
    <property type="entry name" value="FI19380P1"/>
    <property type="match status" value="1"/>
</dbReference>
<dbReference type="EMBL" id="SORL01000007">
    <property type="protein sequence ID" value="TDY64098.1"/>
    <property type="molecule type" value="Genomic_DNA"/>
</dbReference>
<protein>
    <submittedName>
        <fullName evidence="2">Putative surface protein with fasciclin (FAS1) repeats</fullName>
    </submittedName>
</protein>
<dbReference type="Proteomes" id="UP000294824">
    <property type="component" value="Unassembled WGS sequence"/>
</dbReference>
<evidence type="ECO:0000313" key="2">
    <source>
        <dbReference type="EMBL" id="TDY64098.1"/>
    </source>
</evidence>
<dbReference type="PROSITE" id="PS50213">
    <property type="entry name" value="FAS1"/>
    <property type="match status" value="2"/>
</dbReference>
<accession>A0A4R8MGG1</accession>
<reference evidence="2 3" key="1">
    <citation type="submission" date="2019-03" db="EMBL/GenBank/DDBJ databases">
        <title>Genomic Encyclopedia of Type Strains, Phase III (KMG-III): the genomes of soil and plant-associated and newly described type strains.</title>
        <authorList>
            <person name="Whitman W."/>
        </authorList>
    </citation>
    <scope>NUCLEOTIDE SEQUENCE [LARGE SCALE GENOMIC DNA]</scope>
    <source>
        <strain evidence="2 3">CECT 8301</strain>
    </source>
</reference>
<dbReference type="Pfam" id="PF02469">
    <property type="entry name" value="Fasciclin"/>
    <property type="match status" value="2"/>
</dbReference>
<dbReference type="SUPFAM" id="SSF82153">
    <property type="entry name" value="FAS1 domain"/>
    <property type="match status" value="2"/>
</dbReference>
<dbReference type="RefSeq" id="WP_133966310.1">
    <property type="nucleotide sequence ID" value="NZ_SORL01000007.1"/>
</dbReference>
<organism evidence="2 3">
    <name type="scientific">Algibacter lectus</name>
    <dbReference type="NCBI Taxonomy" id="221126"/>
    <lineage>
        <taxon>Bacteria</taxon>
        <taxon>Pseudomonadati</taxon>
        <taxon>Bacteroidota</taxon>
        <taxon>Flavobacteriia</taxon>
        <taxon>Flavobacteriales</taxon>
        <taxon>Flavobacteriaceae</taxon>
        <taxon>Algibacter</taxon>
    </lineage>
</organism>
<dbReference type="InterPro" id="IPR000782">
    <property type="entry name" value="FAS1_domain"/>
</dbReference>
<dbReference type="Gene3D" id="2.30.180.10">
    <property type="entry name" value="FAS1 domain"/>
    <property type="match status" value="2"/>
</dbReference>
<feature type="domain" description="FAS1" evidence="1">
    <location>
        <begin position="41"/>
        <end position="181"/>
    </location>
</feature>
<comment type="caution">
    <text evidence="2">The sequence shown here is derived from an EMBL/GenBank/DDBJ whole genome shotgun (WGS) entry which is preliminary data.</text>
</comment>
<dbReference type="GO" id="GO:0005615">
    <property type="term" value="C:extracellular space"/>
    <property type="evidence" value="ECO:0007669"/>
    <property type="project" value="TreeGrafter"/>
</dbReference>
<gene>
    <name evidence="2" type="ORF">DFQ06_1001</name>
</gene>
<keyword evidence="3" id="KW-1185">Reference proteome</keyword>
<evidence type="ECO:0000259" key="1">
    <source>
        <dbReference type="PROSITE" id="PS50213"/>
    </source>
</evidence>
<proteinExistence type="predicted"/>
<name>A0A4R8MGG1_9FLAO</name>
<dbReference type="InterPro" id="IPR036378">
    <property type="entry name" value="FAS1_dom_sf"/>
</dbReference>